<gene>
    <name evidence="1" type="ORF">UA45_20090</name>
</gene>
<protein>
    <submittedName>
        <fullName evidence="1">Uncharacterized protein</fullName>
    </submittedName>
</protein>
<reference evidence="1 2" key="1">
    <citation type="submission" date="2015-02" db="EMBL/GenBank/DDBJ databases">
        <title>Whole genome shotgun sequencing of cultured foodborne pathogen.</title>
        <authorList>
            <person name="Timme R."/>
            <person name="Allard M.W."/>
            <person name="Strain E."/>
            <person name="Evans P.S."/>
            <person name="Brown E."/>
        </authorList>
    </citation>
    <scope>NUCLEOTIDE SEQUENCE [LARGE SCALE GENOMIC DNA]</scope>
    <source>
        <strain evidence="1 2">GCSL-TSO-24</strain>
    </source>
</reference>
<dbReference type="Proteomes" id="UP000032582">
    <property type="component" value="Unassembled WGS sequence"/>
</dbReference>
<sequence length="376" mass="42415">MGANFKTTLKMGFDRDEGDDLTGVIYHDGIKAQVYVKKARKRLFNQVKEGFLVASGLMGNTKNGLFMKSYRKTNQTGNLSWVKRGLVLSAGLLLGGHLYAEETMKTNYTVSFNANNALCLVKVNDMLVTDNGGMGKGQQTLGQTVSSYLQNGQNTLSIAMLPKTYEGDDKLPDDMWCSAKIQDTRQDGTDEYVAAVKLIVRDGKITPDTGYYTGQYTSFGDSPRAKGAEDDAIEVLQTFRAEDLPEWPWVNARPVTEDDIPAVKAFYEALHNDMKRQDLPAIYQKTRGMWESLAAEQGSTPAKMWESMNYKGYFERGYKAVPINWSDFQFSSYMDGRIFRFEMGYGRVPPLEIKITRVRCLYSPRTCQLSTVKSRW</sequence>
<organism evidence="1 2">
    <name type="scientific">Morganella morganii</name>
    <name type="common">Proteus morganii</name>
    <dbReference type="NCBI Taxonomy" id="582"/>
    <lineage>
        <taxon>Bacteria</taxon>
        <taxon>Pseudomonadati</taxon>
        <taxon>Pseudomonadota</taxon>
        <taxon>Gammaproteobacteria</taxon>
        <taxon>Enterobacterales</taxon>
        <taxon>Morganellaceae</taxon>
        <taxon>Morganella</taxon>
    </lineage>
</organism>
<name>A0A0D8L373_MORMO</name>
<comment type="caution">
    <text evidence="1">The sequence shown here is derived from an EMBL/GenBank/DDBJ whole genome shotgun (WGS) entry which is preliminary data.</text>
</comment>
<dbReference type="AlphaFoldDB" id="A0A0D8L373"/>
<dbReference type="PATRIC" id="fig|582.24.peg.6400"/>
<proteinExistence type="predicted"/>
<evidence type="ECO:0000313" key="1">
    <source>
        <dbReference type="EMBL" id="KJF76159.1"/>
    </source>
</evidence>
<accession>A0A0D8L373</accession>
<dbReference type="EMBL" id="JZSH01000396">
    <property type="protein sequence ID" value="KJF76159.1"/>
    <property type="molecule type" value="Genomic_DNA"/>
</dbReference>
<evidence type="ECO:0000313" key="2">
    <source>
        <dbReference type="Proteomes" id="UP000032582"/>
    </source>
</evidence>